<feature type="compositionally biased region" description="Polar residues" evidence="11">
    <location>
        <begin position="879"/>
        <end position="892"/>
    </location>
</feature>
<feature type="compositionally biased region" description="Low complexity" evidence="11">
    <location>
        <begin position="1472"/>
        <end position="1482"/>
    </location>
</feature>
<keyword evidence="7 10" id="KW-0175">Coiled coil</keyword>
<organism evidence="13 15">
    <name type="scientific">Cucurbita moschata</name>
    <name type="common">Winter crookneck squash</name>
    <name type="synonym">Cucurbita pepo var. moschata</name>
    <dbReference type="NCBI Taxonomy" id="3662"/>
    <lineage>
        <taxon>Eukaryota</taxon>
        <taxon>Viridiplantae</taxon>
        <taxon>Streptophyta</taxon>
        <taxon>Embryophyta</taxon>
        <taxon>Tracheophyta</taxon>
        <taxon>Spermatophyta</taxon>
        <taxon>Magnoliopsida</taxon>
        <taxon>eudicotyledons</taxon>
        <taxon>Gunneridae</taxon>
        <taxon>Pentapetalae</taxon>
        <taxon>rosids</taxon>
        <taxon>fabids</taxon>
        <taxon>Cucurbitales</taxon>
        <taxon>Cucurbitaceae</taxon>
        <taxon>Cucurbiteae</taxon>
        <taxon>Cucurbita</taxon>
    </lineage>
</organism>
<feature type="region of interest" description="Disordered" evidence="11">
    <location>
        <begin position="403"/>
        <end position="425"/>
    </location>
</feature>
<dbReference type="PANTHER" id="PTHR32219:SF3">
    <property type="entry name" value="CALPONIN-LIKE DOMAIN PROTEIN"/>
    <property type="match status" value="1"/>
</dbReference>
<feature type="compositionally biased region" description="Basic and acidic residues" evidence="11">
    <location>
        <begin position="628"/>
        <end position="638"/>
    </location>
</feature>
<dbReference type="Proteomes" id="UP000504609">
    <property type="component" value="Unplaced"/>
</dbReference>
<evidence type="ECO:0000256" key="10">
    <source>
        <dbReference type="SAM" id="Coils"/>
    </source>
</evidence>
<evidence type="ECO:0000256" key="11">
    <source>
        <dbReference type="SAM" id="MobiDB-lite"/>
    </source>
</evidence>
<keyword evidence="6 12" id="KW-1133">Transmembrane helix</keyword>
<evidence type="ECO:0000256" key="1">
    <source>
        <dbReference type="ARBA" id="ARBA00004162"/>
    </source>
</evidence>
<gene>
    <name evidence="14 15" type="primary">LOC111446165</name>
</gene>
<evidence type="ECO:0000313" key="14">
    <source>
        <dbReference type="RefSeq" id="XP_022940627.1"/>
    </source>
</evidence>
<protein>
    <submittedName>
        <fullName evidence="14 15">Uncharacterized protein LOC111446165 isoform X1</fullName>
    </submittedName>
</protein>
<feature type="compositionally biased region" description="Basic and acidic residues" evidence="11">
    <location>
        <begin position="1450"/>
        <end position="1461"/>
    </location>
</feature>
<feature type="region of interest" description="Disordered" evidence="11">
    <location>
        <begin position="868"/>
        <end position="966"/>
    </location>
</feature>
<dbReference type="GeneID" id="111446165"/>
<feature type="region of interest" description="Disordered" evidence="11">
    <location>
        <begin position="1418"/>
        <end position="1541"/>
    </location>
</feature>
<keyword evidence="8 12" id="KW-0472">Membrane</keyword>
<evidence type="ECO:0000313" key="15">
    <source>
        <dbReference type="RefSeq" id="XP_022940628.1"/>
    </source>
</evidence>
<comment type="similarity">
    <text evidence="9">Belongs to the plant Proton pump-interactor protein family.</text>
</comment>
<evidence type="ECO:0000256" key="2">
    <source>
        <dbReference type="ARBA" id="ARBA00004389"/>
    </source>
</evidence>
<keyword evidence="5" id="KW-0256">Endoplasmic reticulum</keyword>
<keyword evidence="4 12" id="KW-0812">Transmembrane</keyword>
<evidence type="ECO:0000313" key="13">
    <source>
        <dbReference type="Proteomes" id="UP000504609"/>
    </source>
</evidence>
<keyword evidence="3" id="KW-1003">Cell membrane</keyword>
<dbReference type="KEGG" id="cmos:111446165"/>
<evidence type="ECO:0000256" key="12">
    <source>
        <dbReference type="SAM" id="Phobius"/>
    </source>
</evidence>
<evidence type="ECO:0000256" key="5">
    <source>
        <dbReference type="ARBA" id="ARBA00022824"/>
    </source>
</evidence>
<dbReference type="RefSeq" id="XP_022940627.1">
    <property type="nucleotide sequence ID" value="XM_023084859.1"/>
</dbReference>
<keyword evidence="13" id="KW-1185">Reference proteome</keyword>
<feature type="transmembrane region" description="Helical" evidence="12">
    <location>
        <begin position="1547"/>
        <end position="1573"/>
    </location>
</feature>
<feature type="compositionally biased region" description="Polar residues" evidence="11">
    <location>
        <begin position="606"/>
        <end position="624"/>
    </location>
</feature>
<name>A0A6J1FPU2_CUCMO</name>
<dbReference type="PANTHER" id="PTHR32219">
    <property type="entry name" value="RNA-BINDING PROTEIN YLMH-RELATED"/>
    <property type="match status" value="1"/>
</dbReference>
<feature type="region of interest" description="Disordered" evidence="11">
    <location>
        <begin position="602"/>
        <end position="658"/>
    </location>
</feature>
<evidence type="ECO:0000256" key="9">
    <source>
        <dbReference type="ARBA" id="ARBA00038080"/>
    </source>
</evidence>
<evidence type="ECO:0000256" key="4">
    <source>
        <dbReference type="ARBA" id="ARBA00022692"/>
    </source>
</evidence>
<sequence>MMADMDVHADVSQVNEKCALDMSTYENLPNACNAASLDSAASIPKDDTDASYVFVNSTDAATSDDHVVSDLNGQPERSHNVDTEIKVHNGEFSTDDGRKPDSFFVSNASEDSPFKFSEHLKVSDAIQDETRVVDVLQSSDAKVDEAEPGLDSSQKVEETRFLENQAVNESFDVEGEIHGVDAPQEDENVQIQEENQIISTSESSNTDANLGGQILVVSSQMAEDIQIHEDNGVMGIMKSSNTKANRGIDIEAESSQNAEGIQFRKEYGIVAIKFSDPESNTGEEIEVESSLKADEVQNHEENGRVKTFNLTDTAANLRGKIKLESSKKADDIQNDEENGRMKAFDLSGTVANPRGKIEVESSQKGDDILNDEVNGRVKAFNLSDTEVDIQNHKENGIMKAPKLSNTEANPRSEIEVESPGEGEDIKLNGQNEIVGAVKSSATVDKRGQGEVVPEDNETVAINELSDTIENRSEETELDSFEREEGIRESQDANVEAADCHSGKEKVDEMVNKAATSDPVGGLGEYQIISMGAVKSELDHSDGSVEDVKGECKLGVALNEENSERTQVTINQDGEHCHVVGEDSLLEPSEENKVDMEQHLAAAPSPLVNSEDLNGSISTSTATSMDQDDPSKTIDDKDTVANTSSFHDHTETLSSSVDPDIDSVETHKLTHTMLINDPKVELNEITVNEQEVNHVLELEETSETASNPKVDECDRVEVLEGTVSGDEMSIALDESRTSYGDDSVAGSQLIPVEVEPAQSVETAVSSVVIGNTSVEIREMSCTHSLDDPVLRPDLEAEDCTMSENVASAGDYVHLDNEVRENHEISLLGDNNFETKSESGDIEEENQSTFPCNDMRSESNDFISIECEERGSTVPEVPNGDNKSTAIQQSSAVETDSEFRDNERSSSPTAIEKSGENIEIASSVGGGGRDITSDDCTSETEVKGSAVNDEVDLNPMSDIASQTDSKPTKEETVVVHESCQNEPSPISPEGSIEALAGKNVGTEAGTKPLNFLVRVPKFGDVNIREQIKCAQTEVDRTTKGRDAIRVQIQIMRAAWKVLSDNLEAAVSEGRAARDLLRSKRQEIDSVQSVITKVKNAMSIGDIDGRVRSIEHIIEHETLPLKEEKQLIREIKQLKQLREQLSSTTGKQDELQQALDQKDQFEERLKLLRMEMDLLRGNVLKAESVIKAAKKICNDESLKLDELQSKFKAADKIRQEAYANLQSTRKQLYDKNKYYWKYRDDVKEANEIASSGDVERLQRFSVNQVECMMELWNTNAEFREEYIKSNMRSTLRRLKTLDGRSLGPNEEPHALNHIVKERQARDNSLSTVSKTLEPEKLIPAENMRDNDKPVIEVVKTKNQPTKNKKPTTVVALVNGLRNISCENDVEEPPRPVEIKRTREEEELAAKAEELRKKEEAIKLKEQHKLEEKTKAKEALERKKRNAEKAHARAVTKARKEAEEREKLREKRAKKKARKMAAAEAEAGNGLEEKESGIITESTPKEVSENTGKQGTAAKRPQKASQSQYTKHSKTKSTIPPPLRNRSKRGGMQPWMWVLLTTLIVSVVFFVGATAASLLGLGF</sequence>
<feature type="coiled-coil region" evidence="10">
    <location>
        <begin position="1121"/>
        <end position="1203"/>
    </location>
</feature>
<evidence type="ECO:0000256" key="8">
    <source>
        <dbReference type="ARBA" id="ARBA00023136"/>
    </source>
</evidence>
<reference evidence="14 15" key="1">
    <citation type="submission" date="2025-04" db="UniProtKB">
        <authorList>
            <consortium name="RefSeq"/>
        </authorList>
    </citation>
    <scope>IDENTIFICATION</scope>
    <source>
        <tissue evidence="14 15">Young leaves</tissue>
    </source>
</reference>
<comment type="subcellular location">
    <subcellularLocation>
        <location evidence="1">Cell membrane</location>
        <topology evidence="1">Single-pass membrane protein</topology>
    </subcellularLocation>
    <subcellularLocation>
        <location evidence="2">Endoplasmic reticulum membrane</location>
        <topology evidence="2">Single-pass membrane protein</topology>
    </subcellularLocation>
</comment>
<dbReference type="GO" id="GO:0005886">
    <property type="term" value="C:plasma membrane"/>
    <property type="evidence" value="ECO:0007669"/>
    <property type="project" value="UniProtKB-SubCell"/>
</dbReference>
<dbReference type="InterPro" id="IPR055282">
    <property type="entry name" value="PPI1-4"/>
</dbReference>
<accession>A0A6J1FPU2</accession>
<evidence type="ECO:0000256" key="7">
    <source>
        <dbReference type="ARBA" id="ARBA00023054"/>
    </source>
</evidence>
<evidence type="ECO:0000256" key="6">
    <source>
        <dbReference type="ARBA" id="ARBA00022989"/>
    </source>
</evidence>
<feature type="compositionally biased region" description="Basic residues" evidence="11">
    <location>
        <begin position="1462"/>
        <end position="1471"/>
    </location>
</feature>
<dbReference type="RefSeq" id="XP_022940628.1">
    <property type="nucleotide sequence ID" value="XM_023084860.1"/>
</dbReference>
<evidence type="ECO:0000256" key="3">
    <source>
        <dbReference type="ARBA" id="ARBA00022475"/>
    </source>
</evidence>
<feature type="compositionally biased region" description="Basic and acidic residues" evidence="11">
    <location>
        <begin position="1418"/>
        <end position="1443"/>
    </location>
</feature>
<proteinExistence type="inferred from homology"/>
<dbReference type="GO" id="GO:0005789">
    <property type="term" value="C:endoplasmic reticulum membrane"/>
    <property type="evidence" value="ECO:0007669"/>
    <property type="project" value="UniProtKB-SubCell"/>
</dbReference>